<protein>
    <recommendedName>
        <fullName evidence="2">Restriction endonuclease type IV Mrr domain-containing protein</fullName>
    </recommendedName>
</protein>
<evidence type="ECO:0000259" key="2">
    <source>
        <dbReference type="Pfam" id="PF04471"/>
    </source>
</evidence>
<feature type="transmembrane region" description="Helical" evidence="1">
    <location>
        <begin position="72"/>
        <end position="94"/>
    </location>
</feature>
<keyword evidence="4" id="KW-1185">Reference proteome</keyword>
<feature type="domain" description="Restriction endonuclease type IV Mrr" evidence="2">
    <location>
        <begin position="122"/>
        <end position="229"/>
    </location>
</feature>
<accession>A0ABS2NNU9</accession>
<organism evidence="3 4">
    <name type="scientific">Alkaliphilus hydrothermalis</name>
    <dbReference type="NCBI Taxonomy" id="1482730"/>
    <lineage>
        <taxon>Bacteria</taxon>
        <taxon>Bacillati</taxon>
        <taxon>Bacillota</taxon>
        <taxon>Clostridia</taxon>
        <taxon>Peptostreptococcales</taxon>
        <taxon>Natronincolaceae</taxon>
        <taxon>Alkaliphilus</taxon>
    </lineage>
</organism>
<keyword evidence="1" id="KW-0812">Transmembrane</keyword>
<comment type="caution">
    <text evidence="3">The sequence shown here is derived from an EMBL/GenBank/DDBJ whole genome shotgun (WGS) entry which is preliminary data.</text>
</comment>
<feature type="transmembrane region" description="Helical" evidence="1">
    <location>
        <begin position="274"/>
        <end position="290"/>
    </location>
</feature>
<sequence length="336" mass="39655">MSKTKDVLEFLLKQVRSYNQDRSTSRRFRNYYLSSKEDTRGDIAKVIDYAISRIMVFFMVFIGIFIKSKKLSLAIVIAAVVVTIYHILSIKARYKKLEAMKRQKRRTIACQKIYQELMNYTVDELKRYVINIFTKAGFTSFNHRVSSHKVITYDGIYNGQNILMSTYINKTDYFVELKELKEFISLMKGSDIKNGIIMTSSDFTNDCYQYVENLEKKAKLKILLLNKDLMFHMIEKNDLFPSDEEIDEIVENKISRKELIWKKYKASFLANRKSKGYFILTLFLFVTGPYTPYPLYYMTVGGITLALTIITLAMRMMYKKDDQDTWEHLNDMMKEL</sequence>
<keyword evidence="1" id="KW-1133">Transmembrane helix</keyword>
<dbReference type="Proteomes" id="UP001314796">
    <property type="component" value="Unassembled WGS sequence"/>
</dbReference>
<proteinExistence type="predicted"/>
<evidence type="ECO:0000313" key="3">
    <source>
        <dbReference type="EMBL" id="MBM7614606.1"/>
    </source>
</evidence>
<keyword evidence="1" id="KW-0472">Membrane</keyword>
<evidence type="ECO:0000256" key="1">
    <source>
        <dbReference type="SAM" id="Phobius"/>
    </source>
</evidence>
<dbReference type="EMBL" id="JAFBEE010000005">
    <property type="protein sequence ID" value="MBM7614606.1"/>
    <property type="molecule type" value="Genomic_DNA"/>
</dbReference>
<name>A0ABS2NNU9_9FIRM</name>
<dbReference type="RefSeq" id="WP_204400979.1">
    <property type="nucleotide sequence ID" value="NZ_JAFBEE010000005.1"/>
</dbReference>
<reference evidence="3 4" key="1">
    <citation type="submission" date="2021-01" db="EMBL/GenBank/DDBJ databases">
        <title>Genomic Encyclopedia of Type Strains, Phase IV (KMG-IV): sequencing the most valuable type-strain genomes for metagenomic binning, comparative biology and taxonomic classification.</title>
        <authorList>
            <person name="Goeker M."/>
        </authorList>
    </citation>
    <scope>NUCLEOTIDE SEQUENCE [LARGE SCALE GENOMIC DNA]</scope>
    <source>
        <strain evidence="3 4">DSM 25890</strain>
    </source>
</reference>
<feature type="transmembrane region" description="Helical" evidence="1">
    <location>
        <begin position="296"/>
        <end position="314"/>
    </location>
</feature>
<dbReference type="Pfam" id="PF04471">
    <property type="entry name" value="Mrr_cat"/>
    <property type="match status" value="1"/>
</dbReference>
<evidence type="ECO:0000313" key="4">
    <source>
        <dbReference type="Proteomes" id="UP001314796"/>
    </source>
</evidence>
<gene>
    <name evidence="3" type="ORF">JOC73_001118</name>
</gene>
<feature type="transmembrane region" description="Helical" evidence="1">
    <location>
        <begin position="46"/>
        <end position="66"/>
    </location>
</feature>
<dbReference type="InterPro" id="IPR007560">
    <property type="entry name" value="Restrct_endonuc_IV_Mrr"/>
</dbReference>